<protein>
    <submittedName>
        <fullName evidence="1">Uncharacterized protein</fullName>
    </submittedName>
</protein>
<organism evidence="1 2">
    <name type="scientific">Pseudomonas folii</name>
    <dbReference type="NCBI Taxonomy" id="2762593"/>
    <lineage>
        <taxon>Bacteria</taxon>
        <taxon>Pseudomonadati</taxon>
        <taxon>Pseudomonadota</taxon>
        <taxon>Gammaproteobacteria</taxon>
        <taxon>Pseudomonadales</taxon>
        <taxon>Pseudomonadaceae</taxon>
        <taxon>Pseudomonas</taxon>
    </lineage>
</organism>
<accession>A0ABR7AYE5</accession>
<evidence type="ECO:0000313" key="2">
    <source>
        <dbReference type="Proteomes" id="UP000651852"/>
    </source>
</evidence>
<evidence type="ECO:0000313" key="1">
    <source>
        <dbReference type="EMBL" id="MBC3949952.1"/>
    </source>
</evidence>
<reference evidence="1 2" key="1">
    <citation type="submission" date="2020-08" db="EMBL/GenBank/DDBJ databases">
        <title>Putative novel bacterial strains isolated from necrotic wheat leaf tissues caused by Xanthomonas translucens.</title>
        <authorList>
            <person name="Tambong J.T."/>
        </authorList>
    </citation>
    <scope>NUCLEOTIDE SEQUENCE [LARGE SCALE GENOMIC DNA]</scope>
    <source>
        <strain evidence="1 2">DOAB 1069</strain>
    </source>
</reference>
<name>A0ABR7AYE5_9PSED</name>
<dbReference type="Proteomes" id="UP000651852">
    <property type="component" value="Unassembled WGS sequence"/>
</dbReference>
<keyword evidence="2" id="KW-1185">Reference proteome</keyword>
<proteinExistence type="predicted"/>
<dbReference type="RefSeq" id="WP_095092962.1">
    <property type="nucleotide sequence ID" value="NZ_JACONW010000031.1"/>
</dbReference>
<gene>
    <name evidence="1" type="ORF">H8S59_09240</name>
</gene>
<comment type="caution">
    <text evidence="1">The sequence shown here is derived from an EMBL/GenBank/DDBJ whole genome shotgun (WGS) entry which is preliminary data.</text>
</comment>
<sequence length="177" mass="20476">MTYDPNNVLALAMANDELDKFLVGEPFYFFETKDENDEPQNVPVAFKLLILPYWREIGDPDFPEQFVQALLKMLRTYPDRNRAMYMAQRWLLCYRYFLSEKHSEPTGLYAGLFEVDMSPVAKELKAQMEANKTELMADTRWAGEPSGSQNGLWDPMVRTALRILHQFGGPDQVPSNI</sequence>
<dbReference type="EMBL" id="JACONW010000031">
    <property type="protein sequence ID" value="MBC3949952.1"/>
    <property type="molecule type" value="Genomic_DNA"/>
</dbReference>